<dbReference type="Pfam" id="PF05954">
    <property type="entry name" value="Phage_GPD"/>
    <property type="match status" value="1"/>
</dbReference>
<accession>A0A0S4XLQ7</accession>
<gene>
    <name evidence="1" type="ORF">BN3087_220056</name>
</gene>
<protein>
    <submittedName>
        <fullName evidence="1">Putative phage tail protein D</fullName>
    </submittedName>
</protein>
<dbReference type="AlphaFoldDB" id="A0A0S4XLQ7"/>
<evidence type="ECO:0000313" key="1">
    <source>
        <dbReference type="EMBL" id="CUV65239.1"/>
    </source>
</evidence>
<organism evidence="1">
    <name type="scientific">Sulfurovum sp. enrichment culture clone C5</name>
    <dbReference type="NCBI Taxonomy" id="497650"/>
    <lineage>
        <taxon>Bacteria</taxon>
        <taxon>Pseudomonadati</taxon>
        <taxon>Campylobacterota</taxon>
        <taxon>Epsilonproteobacteria</taxon>
        <taxon>Campylobacterales</taxon>
        <taxon>Sulfurovaceae</taxon>
        <taxon>Sulfurovum</taxon>
        <taxon>environmental samples</taxon>
    </lineage>
</organism>
<dbReference type="EMBL" id="FAXN01000021">
    <property type="protein sequence ID" value="CUV65239.1"/>
    <property type="molecule type" value="Genomic_DNA"/>
</dbReference>
<name>A0A0S4XLQ7_9BACT</name>
<dbReference type="SUPFAM" id="SSF69279">
    <property type="entry name" value="Phage tail proteins"/>
    <property type="match status" value="1"/>
</dbReference>
<sequence length="313" mass="34748">MELTPAFLLTANGKDITDSLNTDTASFRLTDNDGDVADELTIVVTGDFKRPKAGDVLDFSLGYKETGVSFVGRYFVQTTEREDLSILTITATSVNWGEALKEQRDAKYEKTTVAKIAKIVADRHKLKVKTDCDDLTTTYIAQQNESDLDFLSRISDRYDLVFNIKNETVVMLHRSKDKNSSLPRFNVSAINCGEIRIKHSNRTYYVAAKAIYRDIKSNKNKEVLVGEKDKKPVLKITDDFKSDTEAKQVATAGLAKANRSLKNGSLTQYGSLIFAGGVLNLTDAGEDDGEYIIKSVSHSLDDNGWSMDIEVEA</sequence>
<reference evidence="1" key="1">
    <citation type="submission" date="2015-11" db="EMBL/GenBank/DDBJ databases">
        <authorList>
            <person name="Zhang Y."/>
            <person name="Guo Z."/>
        </authorList>
    </citation>
    <scope>NUCLEOTIDE SEQUENCE</scope>
    <source>
        <strain evidence="1">BN30871</strain>
    </source>
</reference>
<proteinExistence type="predicted"/>